<dbReference type="CDD" id="cd03191">
    <property type="entry name" value="GST_C_Zeta"/>
    <property type="match status" value="1"/>
</dbReference>
<dbReference type="NCBIfam" id="TIGR01262">
    <property type="entry name" value="maiA"/>
    <property type="match status" value="1"/>
</dbReference>
<evidence type="ECO:0000259" key="9">
    <source>
        <dbReference type="PROSITE" id="PS50405"/>
    </source>
</evidence>
<keyword evidence="10" id="KW-0413">Isomerase</keyword>
<dbReference type="EC" id="5.2.1.2" evidence="5"/>
<evidence type="ECO:0000256" key="5">
    <source>
        <dbReference type="ARBA" id="ARBA00013199"/>
    </source>
</evidence>
<evidence type="ECO:0000313" key="11">
    <source>
        <dbReference type="Proteomes" id="UP000198287"/>
    </source>
</evidence>
<dbReference type="PROSITE" id="PS50404">
    <property type="entry name" value="GST_NTER"/>
    <property type="match status" value="1"/>
</dbReference>
<dbReference type="OMA" id="VYNAHRF"/>
<dbReference type="OrthoDB" id="202840at2759"/>
<comment type="pathway">
    <text evidence="3">Amino-acid degradation; L-phenylalanine degradation; acetoacetate and fumarate from L-phenylalanine: step 5/6.</text>
</comment>
<sequence length="229" mass="25978">MEKFADVKPQIEQDELLLYTYYRSSCSWRVRIALELKGLKYEIAPVHLLKSDQLKQEFIKVSPLGQVPALVINKKIALVQSIAIMECLEERYPEPALLPKDLHKRATVREICEIIASGIQPLQNLGTMDKISDDEDKKLVWAQYWIHRGLTALETILKSTSGSCCFGDDVTFADCCLVPQISNAQRFKVDVTPFPTLMRIDKYLSTIPAFQRAHASKQPDTPPEMVSVL</sequence>
<comment type="cofactor">
    <cofactor evidence="2">
        <name>glutathione</name>
        <dbReference type="ChEBI" id="CHEBI:57925"/>
    </cofactor>
</comment>
<proteinExistence type="inferred from homology"/>
<dbReference type="InterPro" id="IPR005955">
    <property type="entry name" value="GST_Zeta"/>
</dbReference>
<feature type="domain" description="GST C-terminal" evidence="9">
    <location>
        <begin position="101"/>
        <end position="223"/>
    </location>
</feature>
<dbReference type="InterPro" id="IPR036282">
    <property type="entry name" value="Glutathione-S-Trfase_C_sf"/>
</dbReference>
<dbReference type="CDD" id="cd03042">
    <property type="entry name" value="GST_N_Zeta"/>
    <property type="match status" value="1"/>
</dbReference>
<keyword evidence="11" id="KW-1185">Reference proteome</keyword>
<dbReference type="GO" id="GO:0004364">
    <property type="term" value="F:glutathione transferase activity"/>
    <property type="evidence" value="ECO:0007669"/>
    <property type="project" value="TreeGrafter"/>
</dbReference>
<dbReference type="AlphaFoldDB" id="A0A226EHN2"/>
<dbReference type="EMBL" id="LNIX01000004">
    <property type="protein sequence ID" value="OXA56607.1"/>
    <property type="molecule type" value="Genomic_DNA"/>
</dbReference>
<dbReference type="Gene3D" id="1.20.1050.10">
    <property type="match status" value="1"/>
</dbReference>
<dbReference type="InterPro" id="IPR010987">
    <property type="entry name" value="Glutathione-S-Trfase_C-like"/>
</dbReference>
<dbReference type="SFLD" id="SFLDS00019">
    <property type="entry name" value="Glutathione_Transferase_(cytos"/>
    <property type="match status" value="1"/>
</dbReference>
<dbReference type="STRING" id="158441.A0A226EHN2"/>
<dbReference type="Pfam" id="PF13409">
    <property type="entry name" value="GST_N_2"/>
    <property type="match status" value="1"/>
</dbReference>
<evidence type="ECO:0000256" key="1">
    <source>
        <dbReference type="ARBA" id="ARBA00001622"/>
    </source>
</evidence>
<evidence type="ECO:0000256" key="6">
    <source>
        <dbReference type="ARBA" id="ARBA00022878"/>
    </source>
</evidence>
<dbReference type="GO" id="GO:0005737">
    <property type="term" value="C:cytoplasm"/>
    <property type="evidence" value="ECO:0007669"/>
    <property type="project" value="InterPro"/>
</dbReference>
<dbReference type="PROSITE" id="PS51354">
    <property type="entry name" value="GLUTAREDOXIN_2"/>
    <property type="match status" value="1"/>
</dbReference>
<dbReference type="GO" id="GO:0006572">
    <property type="term" value="P:L-tyrosine catabolic process"/>
    <property type="evidence" value="ECO:0007669"/>
    <property type="project" value="UniProtKB-KW"/>
</dbReference>
<dbReference type="PROSITE" id="PS50405">
    <property type="entry name" value="GST_CTER"/>
    <property type="match status" value="1"/>
</dbReference>
<dbReference type="Gene3D" id="3.40.30.10">
    <property type="entry name" value="Glutaredoxin"/>
    <property type="match status" value="1"/>
</dbReference>
<feature type="domain" description="GST N-terminal" evidence="8">
    <location>
        <begin position="14"/>
        <end position="96"/>
    </location>
</feature>
<keyword evidence="6" id="KW-0828">Tyrosine catabolism</keyword>
<accession>A0A226EHN2</accession>
<comment type="caution">
    <text evidence="10">The sequence shown here is derived from an EMBL/GenBank/DDBJ whole genome shotgun (WGS) entry which is preliminary data.</text>
</comment>
<evidence type="ECO:0000256" key="4">
    <source>
        <dbReference type="ARBA" id="ARBA00010007"/>
    </source>
</evidence>
<dbReference type="UniPathway" id="UPA00139">
    <property type="reaction ID" value="UER00340"/>
</dbReference>
<gene>
    <name evidence="10" type="ORF">Fcan01_09812</name>
</gene>
<evidence type="ECO:0000256" key="3">
    <source>
        <dbReference type="ARBA" id="ARBA00004671"/>
    </source>
</evidence>
<evidence type="ECO:0000256" key="7">
    <source>
        <dbReference type="ARBA" id="ARBA00023232"/>
    </source>
</evidence>
<dbReference type="GO" id="GO:0006559">
    <property type="term" value="P:L-phenylalanine catabolic process"/>
    <property type="evidence" value="ECO:0007669"/>
    <property type="project" value="UniProtKB-UniPathway"/>
</dbReference>
<evidence type="ECO:0000256" key="2">
    <source>
        <dbReference type="ARBA" id="ARBA00001955"/>
    </source>
</evidence>
<dbReference type="SFLD" id="SFLDG00358">
    <property type="entry name" value="Main_(cytGST)"/>
    <property type="match status" value="1"/>
</dbReference>
<dbReference type="InterPro" id="IPR036249">
    <property type="entry name" value="Thioredoxin-like_sf"/>
</dbReference>
<dbReference type="SUPFAM" id="SSF47616">
    <property type="entry name" value="GST C-terminal domain-like"/>
    <property type="match status" value="1"/>
</dbReference>
<dbReference type="PANTHER" id="PTHR42673:SF4">
    <property type="entry name" value="MALEYLACETOACETATE ISOMERASE"/>
    <property type="match status" value="1"/>
</dbReference>
<dbReference type="InterPro" id="IPR034333">
    <property type="entry name" value="GST_Zeta_N"/>
</dbReference>
<comment type="catalytic activity">
    <reaction evidence="1">
        <text>4-maleylacetoacetate = 4-fumarylacetoacetate</text>
        <dbReference type="Rhea" id="RHEA:14817"/>
        <dbReference type="ChEBI" id="CHEBI:17105"/>
        <dbReference type="ChEBI" id="CHEBI:18034"/>
        <dbReference type="EC" id="5.2.1.2"/>
    </reaction>
</comment>
<protein>
    <recommendedName>
        <fullName evidence="5">maleylacetoacetate isomerase</fullName>
        <ecNumber evidence="5">5.2.1.2</ecNumber>
    </recommendedName>
</protein>
<evidence type="ECO:0000259" key="8">
    <source>
        <dbReference type="PROSITE" id="PS50404"/>
    </source>
</evidence>
<dbReference type="Proteomes" id="UP000198287">
    <property type="component" value="Unassembled WGS sequence"/>
</dbReference>
<dbReference type="GO" id="GO:0006749">
    <property type="term" value="P:glutathione metabolic process"/>
    <property type="evidence" value="ECO:0007669"/>
    <property type="project" value="TreeGrafter"/>
</dbReference>
<dbReference type="InterPro" id="IPR004045">
    <property type="entry name" value="Glutathione_S-Trfase_N"/>
</dbReference>
<comment type="similarity">
    <text evidence="4">Belongs to the GST superfamily. Zeta family.</text>
</comment>
<dbReference type="FunFam" id="1.20.1050.10:FF:000010">
    <property type="entry name" value="Maleylacetoacetate isomerase isoform 1"/>
    <property type="match status" value="1"/>
</dbReference>
<dbReference type="PANTHER" id="PTHR42673">
    <property type="entry name" value="MALEYLACETOACETATE ISOMERASE"/>
    <property type="match status" value="1"/>
</dbReference>
<keyword evidence="7" id="KW-0585">Phenylalanine catabolism</keyword>
<dbReference type="SUPFAM" id="SSF52833">
    <property type="entry name" value="Thioredoxin-like"/>
    <property type="match status" value="1"/>
</dbReference>
<dbReference type="InterPro" id="IPR034330">
    <property type="entry name" value="GST_Zeta_C"/>
</dbReference>
<evidence type="ECO:0000313" key="10">
    <source>
        <dbReference type="EMBL" id="OXA56607.1"/>
    </source>
</evidence>
<name>A0A226EHN2_FOLCA</name>
<reference evidence="10 11" key="1">
    <citation type="submission" date="2015-12" db="EMBL/GenBank/DDBJ databases">
        <title>The genome of Folsomia candida.</title>
        <authorList>
            <person name="Faddeeva A."/>
            <person name="Derks M.F."/>
            <person name="Anvar Y."/>
            <person name="Smit S."/>
            <person name="Van Straalen N."/>
            <person name="Roelofs D."/>
        </authorList>
    </citation>
    <scope>NUCLEOTIDE SEQUENCE [LARGE SCALE GENOMIC DNA]</scope>
    <source>
        <strain evidence="10 11">VU population</strain>
        <tissue evidence="10">Whole body</tissue>
    </source>
</reference>
<dbReference type="InterPro" id="IPR040079">
    <property type="entry name" value="Glutathione_S-Trfase"/>
</dbReference>
<organism evidence="10 11">
    <name type="scientific">Folsomia candida</name>
    <name type="common">Springtail</name>
    <dbReference type="NCBI Taxonomy" id="158441"/>
    <lineage>
        <taxon>Eukaryota</taxon>
        <taxon>Metazoa</taxon>
        <taxon>Ecdysozoa</taxon>
        <taxon>Arthropoda</taxon>
        <taxon>Hexapoda</taxon>
        <taxon>Collembola</taxon>
        <taxon>Entomobryomorpha</taxon>
        <taxon>Isotomoidea</taxon>
        <taxon>Isotomidae</taxon>
        <taxon>Proisotominae</taxon>
        <taxon>Folsomia</taxon>
    </lineage>
</organism>
<dbReference type="GO" id="GO:0016034">
    <property type="term" value="F:maleylacetoacetate isomerase activity"/>
    <property type="evidence" value="ECO:0007669"/>
    <property type="project" value="UniProtKB-EC"/>
</dbReference>